<reference evidence="2" key="1">
    <citation type="journal article" date="2023" name="Mol. Phylogenet. Evol.">
        <title>Genome-scale phylogeny and comparative genomics of the fungal order Sordariales.</title>
        <authorList>
            <person name="Hensen N."/>
            <person name="Bonometti L."/>
            <person name="Westerberg I."/>
            <person name="Brannstrom I.O."/>
            <person name="Guillou S."/>
            <person name="Cros-Aarteil S."/>
            <person name="Calhoun S."/>
            <person name="Haridas S."/>
            <person name="Kuo A."/>
            <person name="Mondo S."/>
            <person name="Pangilinan J."/>
            <person name="Riley R."/>
            <person name="LaButti K."/>
            <person name="Andreopoulos B."/>
            <person name="Lipzen A."/>
            <person name="Chen C."/>
            <person name="Yan M."/>
            <person name="Daum C."/>
            <person name="Ng V."/>
            <person name="Clum A."/>
            <person name="Steindorff A."/>
            <person name="Ohm R.A."/>
            <person name="Martin F."/>
            <person name="Silar P."/>
            <person name="Natvig D.O."/>
            <person name="Lalanne C."/>
            <person name="Gautier V."/>
            <person name="Ament-Velasquez S.L."/>
            <person name="Kruys A."/>
            <person name="Hutchinson M.I."/>
            <person name="Powell A.J."/>
            <person name="Barry K."/>
            <person name="Miller A.N."/>
            <person name="Grigoriev I.V."/>
            <person name="Debuchy R."/>
            <person name="Gladieux P."/>
            <person name="Hiltunen Thoren M."/>
            <person name="Johannesson H."/>
        </authorList>
    </citation>
    <scope>NUCLEOTIDE SEQUENCE</scope>
    <source>
        <strain evidence="2">CBS 731.68</strain>
    </source>
</reference>
<feature type="signal peptide" evidence="1">
    <location>
        <begin position="1"/>
        <end position="21"/>
    </location>
</feature>
<proteinExistence type="predicted"/>
<evidence type="ECO:0008006" key="4">
    <source>
        <dbReference type="Google" id="ProtNLM"/>
    </source>
</evidence>
<dbReference type="GeneID" id="87828860"/>
<organism evidence="2 3">
    <name type="scientific">Parathielavia appendiculata</name>
    <dbReference type="NCBI Taxonomy" id="2587402"/>
    <lineage>
        <taxon>Eukaryota</taxon>
        <taxon>Fungi</taxon>
        <taxon>Dikarya</taxon>
        <taxon>Ascomycota</taxon>
        <taxon>Pezizomycotina</taxon>
        <taxon>Sordariomycetes</taxon>
        <taxon>Sordariomycetidae</taxon>
        <taxon>Sordariales</taxon>
        <taxon>Chaetomiaceae</taxon>
        <taxon>Parathielavia</taxon>
    </lineage>
</organism>
<evidence type="ECO:0000256" key="1">
    <source>
        <dbReference type="SAM" id="SignalP"/>
    </source>
</evidence>
<feature type="chain" id="PRO_5043012399" description="Secreted protein" evidence="1">
    <location>
        <begin position="22"/>
        <end position="89"/>
    </location>
</feature>
<keyword evidence="1" id="KW-0732">Signal</keyword>
<dbReference type="Proteomes" id="UP001302602">
    <property type="component" value="Unassembled WGS sequence"/>
</dbReference>
<comment type="caution">
    <text evidence="2">The sequence shown here is derived from an EMBL/GenBank/DDBJ whole genome shotgun (WGS) entry which is preliminary data.</text>
</comment>
<dbReference type="AlphaFoldDB" id="A0AAN6U718"/>
<name>A0AAN6U718_9PEZI</name>
<evidence type="ECO:0000313" key="3">
    <source>
        <dbReference type="Proteomes" id="UP001302602"/>
    </source>
</evidence>
<evidence type="ECO:0000313" key="2">
    <source>
        <dbReference type="EMBL" id="KAK4127210.1"/>
    </source>
</evidence>
<dbReference type="RefSeq" id="XP_062650981.1">
    <property type="nucleotide sequence ID" value="XM_062792091.1"/>
</dbReference>
<accession>A0AAN6U718</accession>
<dbReference type="EMBL" id="MU853224">
    <property type="protein sequence ID" value="KAK4127210.1"/>
    <property type="molecule type" value="Genomic_DNA"/>
</dbReference>
<gene>
    <name evidence="2" type="ORF">N657DRAFT_641157</name>
</gene>
<sequence length="89" mass="9712">MKGRTRLSLLLLLAELSRVGGPSRSGSNKQATFSEALRTRAAFTRSLGGPASRSDQVRFWVVEFATVTYSKPLTLCASKMGPAKHQEGW</sequence>
<protein>
    <recommendedName>
        <fullName evidence="4">Secreted protein</fullName>
    </recommendedName>
</protein>
<keyword evidence="3" id="KW-1185">Reference proteome</keyword>
<reference evidence="2" key="2">
    <citation type="submission" date="2023-05" db="EMBL/GenBank/DDBJ databases">
        <authorList>
            <consortium name="Lawrence Berkeley National Laboratory"/>
            <person name="Steindorff A."/>
            <person name="Hensen N."/>
            <person name="Bonometti L."/>
            <person name="Westerberg I."/>
            <person name="Brannstrom I.O."/>
            <person name="Guillou S."/>
            <person name="Cros-Aarteil S."/>
            <person name="Calhoun S."/>
            <person name="Haridas S."/>
            <person name="Kuo A."/>
            <person name="Mondo S."/>
            <person name="Pangilinan J."/>
            <person name="Riley R."/>
            <person name="Labutti K."/>
            <person name="Andreopoulos B."/>
            <person name="Lipzen A."/>
            <person name="Chen C."/>
            <person name="Yanf M."/>
            <person name="Daum C."/>
            <person name="Ng V."/>
            <person name="Clum A."/>
            <person name="Ohm R."/>
            <person name="Martin F."/>
            <person name="Silar P."/>
            <person name="Natvig D."/>
            <person name="Lalanne C."/>
            <person name="Gautier V."/>
            <person name="Ament-Velasquez S.L."/>
            <person name="Kruys A."/>
            <person name="Hutchinson M.I."/>
            <person name="Powell A.J."/>
            <person name="Barry K."/>
            <person name="Miller A.N."/>
            <person name="Grigoriev I.V."/>
            <person name="Debuchy R."/>
            <person name="Gladieux P."/>
            <person name="Thoren M.H."/>
            <person name="Johannesson H."/>
        </authorList>
    </citation>
    <scope>NUCLEOTIDE SEQUENCE</scope>
    <source>
        <strain evidence="2">CBS 731.68</strain>
    </source>
</reference>